<dbReference type="InterPro" id="IPR010985">
    <property type="entry name" value="Ribbon_hlx_hlx"/>
</dbReference>
<dbReference type="Proteomes" id="UP000249700">
    <property type="component" value="Unassembled WGS sequence"/>
</dbReference>
<dbReference type="EMBL" id="QLSX01000003">
    <property type="protein sequence ID" value="RAR62776.1"/>
    <property type="molecule type" value="Genomic_DNA"/>
</dbReference>
<evidence type="ECO:0000313" key="3">
    <source>
        <dbReference type="EMBL" id="RAR62776.1"/>
    </source>
</evidence>
<feature type="domain" description="Antitoxin FitA-like ribbon-helix-helix" evidence="2">
    <location>
        <begin position="2"/>
        <end position="40"/>
    </location>
</feature>
<name>A0A328XWX5_9GAMM</name>
<proteinExistence type="predicted"/>
<dbReference type="InterPro" id="IPR013321">
    <property type="entry name" value="Arc_rbn_hlx_hlx"/>
</dbReference>
<sequence>MASITIRNLDEQLKAQLRMKAARHGHSMEEEVRTILRTALNPPQAKGLGSRIRERFAEAGGIELDVPPRSDKPRGSGFGA</sequence>
<protein>
    <submittedName>
        <fullName evidence="3">Plasmid stability protein</fullName>
    </submittedName>
</protein>
<dbReference type="Gene3D" id="1.10.1220.10">
    <property type="entry name" value="Met repressor-like"/>
    <property type="match status" value="1"/>
</dbReference>
<organism evidence="3 4">
    <name type="scientific">Onishia taeanensis</name>
    <dbReference type="NCBI Taxonomy" id="284577"/>
    <lineage>
        <taxon>Bacteria</taxon>
        <taxon>Pseudomonadati</taxon>
        <taxon>Pseudomonadota</taxon>
        <taxon>Gammaproteobacteria</taxon>
        <taxon>Oceanospirillales</taxon>
        <taxon>Halomonadaceae</taxon>
        <taxon>Onishia</taxon>
    </lineage>
</organism>
<dbReference type="AlphaFoldDB" id="A0A328XWX5"/>
<comment type="caution">
    <text evidence="3">The sequence shown here is derived from an EMBL/GenBank/DDBJ whole genome shotgun (WGS) entry which is preliminary data.</text>
</comment>
<dbReference type="GO" id="GO:0006355">
    <property type="term" value="P:regulation of DNA-templated transcription"/>
    <property type="evidence" value="ECO:0007669"/>
    <property type="project" value="InterPro"/>
</dbReference>
<dbReference type="RefSeq" id="WP_112053993.1">
    <property type="nucleotide sequence ID" value="NZ_QLSX01000003.1"/>
</dbReference>
<reference evidence="3 4" key="1">
    <citation type="submission" date="2018-06" db="EMBL/GenBank/DDBJ databases">
        <title>Comparative analysis of microorganisms from saline springs in Andes Mountain Range, Colombia.</title>
        <authorList>
            <person name="Rubin E."/>
        </authorList>
    </citation>
    <scope>NUCLEOTIDE SEQUENCE [LARGE SCALE GENOMIC DNA]</scope>
    <source>
        <strain evidence="3 4">USBA-857</strain>
    </source>
</reference>
<dbReference type="InterPro" id="IPR053853">
    <property type="entry name" value="FitA-like_RHH"/>
</dbReference>
<dbReference type="SUPFAM" id="SSF47598">
    <property type="entry name" value="Ribbon-helix-helix"/>
    <property type="match status" value="1"/>
</dbReference>
<accession>A0A328XWX5</accession>
<evidence type="ECO:0000256" key="1">
    <source>
        <dbReference type="SAM" id="MobiDB-lite"/>
    </source>
</evidence>
<evidence type="ECO:0000313" key="4">
    <source>
        <dbReference type="Proteomes" id="UP000249700"/>
    </source>
</evidence>
<dbReference type="Pfam" id="PF22513">
    <property type="entry name" value="FitA-like_RHH"/>
    <property type="match status" value="1"/>
</dbReference>
<evidence type="ECO:0000259" key="2">
    <source>
        <dbReference type="Pfam" id="PF22513"/>
    </source>
</evidence>
<feature type="region of interest" description="Disordered" evidence="1">
    <location>
        <begin position="59"/>
        <end position="80"/>
    </location>
</feature>
<dbReference type="OrthoDB" id="2389872at2"/>
<gene>
    <name evidence="3" type="ORF">BCL93_1036</name>
</gene>